<name>A0ABZ2FKW2_9MICO</name>
<organism evidence="8 9">
    <name type="scientific">Janibacter terrae</name>
    <dbReference type="NCBI Taxonomy" id="103817"/>
    <lineage>
        <taxon>Bacteria</taxon>
        <taxon>Bacillati</taxon>
        <taxon>Actinomycetota</taxon>
        <taxon>Actinomycetes</taxon>
        <taxon>Micrococcales</taxon>
        <taxon>Intrasporangiaceae</taxon>
        <taxon>Janibacter</taxon>
    </lineage>
</organism>
<evidence type="ECO:0000256" key="2">
    <source>
        <dbReference type="ARBA" id="ARBA00022475"/>
    </source>
</evidence>
<accession>A0ABZ2FKW2</accession>
<dbReference type="Proteomes" id="UP001381003">
    <property type="component" value="Chromosome"/>
</dbReference>
<sequence length="303" mass="32791">MTTSLQIAMLAGALVGLGVSLLIWRIRPAQVDLATALDRLSSDRSLSGAAVAAETETDGDSRDRLGRWAMRTLPLDSLAAPPYRELALMRVPVHRFYGEKVLFAILGAFLPVLVILILQTFGLGLPWIVAPGASVVGAIAMFFLPDYNIKDDAKAARKEFGRALASYIDLVALERNSGSGPRQAMEIAANIGDSWVFRRLATELARSRWSGLPPWDALRKLSDELGLPELADLADIMRLSGEEGAQVYATLRSRSQSMRTAELNSALAEANATGERMSLPMSALGLIFMIILVTPALLEVWGT</sequence>
<evidence type="ECO:0000313" key="8">
    <source>
        <dbReference type="EMBL" id="WWF06871.1"/>
    </source>
</evidence>
<comment type="subcellular location">
    <subcellularLocation>
        <location evidence="1">Cell membrane</location>
        <topology evidence="1">Multi-pass membrane protein</topology>
    </subcellularLocation>
</comment>
<evidence type="ECO:0000256" key="3">
    <source>
        <dbReference type="ARBA" id="ARBA00022692"/>
    </source>
</evidence>
<dbReference type="RefSeq" id="WP_068328473.1">
    <property type="nucleotide sequence ID" value="NZ_CP104874.1"/>
</dbReference>
<feature type="transmembrane region" description="Helical" evidence="6">
    <location>
        <begin position="283"/>
        <end position="302"/>
    </location>
</feature>
<dbReference type="Pfam" id="PF00482">
    <property type="entry name" value="T2SSF"/>
    <property type="match status" value="1"/>
</dbReference>
<feature type="transmembrane region" description="Helical" evidence="6">
    <location>
        <begin position="101"/>
        <end position="121"/>
    </location>
</feature>
<keyword evidence="9" id="KW-1185">Reference proteome</keyword>
<evidence type="ECO:0000256" key="6">
    <source>
        <dbReference type="SAM" id="Phobius"/>
    </source>
</evidence>
<reference evidence="8 9" key="1">
    <citation type="submission" date="2022-09" db="EMBL/GenBank/DDBJ databases">
        <title>Complete genome sequence of Janibacter terrae strain COS04-44, PCL-degrading bacteria isolated from oil spilled coast.</title>
        <authorList>
            <person name="Park H."/>
            <person name="Kim J.Y."/>
            <person name="An S.H."/>
            <person name="Lee C.M."/>
            <person name="Weon H.-Y."/>
        </authorList>
    </citation>
    <scope>NUCLEOTIDE SEQUENCE [LARGE SCALE GENOMIC DNA]</scope>
    <source>
        <strain evidence="8 9">COS04-44</strain>
    </source>
</reference>
<protein>
    <submittedName>
        <fullName evidence="8">Type II secretion system F family protein</fullName>
    </submittedName>
</protein>
<dbReference type="PANTHER" id="PTHR35007">
    <property type="entry name" value="INTEGRAL MEMBRANE PROTEIN-RELATED"/>
    <property type="match status" value="1"/>
</dbReference>
<keyword evidence="5 6" id="KW-0472">Membrane</keyword>
<keyword evidence="2" id="KW-1003">Cell membrane</keyword>
<feature type="transmembrane region" description="Helical" evidence="6">
    <location>
        <begin position="127"/>
        <end position="144"/>
    </location>
</feature>
<feature type="domain" description="Type II secretion system protein GspF" evidence="7">
    <location>
        <begin position="168"/>
        <end position="295"/>
    </location>
</feature>
<evidence type="ECO:0000259" key="7">
    <source>
        <dbReference type="Pfam" id="PF00482"/>
    </source>
</evidence>
<evidence type="ECO:0000256" key="4">
    <source>
        <dbReference type="ARBA" id="ARBA00022989"/>
    </source>
</evidence>
<keyword evidence="3 6" id="KW-0812">Transmembrane</keyword>
<dbReference type="PANTHER" id="PTHR35007:SF1">
    <property type="entry name" value="PILUS ASSEMBLY PROTEIN"/>
    <property type="match status" value="1"/>
</dbReference>
<dbReference type="EMBL" id="CP104874">
    <property type="protein sequence ID" value="WWF06871.1"/>
    <property type="molecule type" value="Genomic_DNA"/>
</dbReference>
<evidence type="ECO:0000256" key="1">
    <source>
        <dbReference type="ARBA" id="ARBA00004651"/>
    </source>
</evidence>
<keyword evidence="4 6" id="KW-1133">Transmembrane helix</keyword>
<proteinExistence type="predicted"/>
<gene>
    <name evidence="8" type="ORF">N5P18_08375</name>
</gene>
<evidence type="ECO:0000256" key="5">
    <source>
        <dbReference type="ARBA" id="ARBA00023136"/>
    </source>
</evidence>
<dbReference type="InterPro" id="IPR018076">
    <property type="entry name" value="T2SS_GspF_dom"/>
</dbReference>
<evidence type="ECO:0000313" key="9">
    <source>
        <dbReference type="Proteomes" id="UP001381003"/>
    </source>
</evidence>
<feature type="transmembrane region" description="Helical" evidence="6">
    <location>
        <begin position="6"/>
        <end position="24"/>
    </location>
</feature>